<feature type="compositionally biased region" description="Basic residues" evidence="9">
    <location>
        <begin position="19"/>
        <end position="28"/>
    </location>
</feature>
<dbReference type="PROSITE" id="PS00585">
    <property type="entry name" value="RIBOSOMAL_S5"/>
    <property type="match status" value="1"/>
</dbReference>
<dbReference type="FunFam" id="3.30.160.20:FF:000002">
    <property type="entry name" value="40S ribosomal protein S2"/>
    <property type="match status" value="1"/>
</dbReference>
<dbReference type="GO" id="GO:0003723">
    <property type="term" value="F:RNA binding"/>
    <property type="evidence" value="ECO:0007669"/>
    <property type="project" value="InterPro"/>
</dbReference>
<dbReference type="Pfam" id="PF03719">
    <property type="entry name" value="Ribosomal_S5_C"/>
    <property type="match status" value="1"/>
</dbReference>
<evidence type="ECO:0000256" key="5">
    <source>
        <dbReference type="ARBA" id="ARBA00035255"/>
    </source>
</evidence>
<dbReference type="InterPro" id="IPR013810">
    <property type="entry name" value="Ribosomal_uS5_N"/>
</dbReference>
<evidence type="ECO:0000256" key="9">
    <source>
        <dbReference type="SAM" id="MobiDB-lite"/>
    </source>
</evidence>
<evidence type="ECO:0000256" key="1">
    <source>
        <dbReference type="ARBA" id="ARBA00004474"/>
    </source>
</evidence>
<keyword evidence="12" id="KW-1185">Reference proteome</keyword>
<dbReference type="GO" id="GO:0022627">
    <property type="term" value="C:cytosolic small ribosomal subunit"/>
    <property type="evidence" value="ECO:0007669"/>
    <property type="project" value="TreeGrafter"/>
</dbReference>
<gene>
    <name evidence="11" type="ORF">TrST_g3020</name>
</gene>
<evidence type="ECO:0000256" key="2">
    <source>
        <dbReference type="ARBA" id="ARBA00008945"/>
    </source>
</evidence>
<accession>A0A9W7DZ55</accession>
<dbReference type="Gene3D" id="3.30.230.10">
    <property type="match status" value="1"/>
</dbReference>
<dbReference type="InterPro" id="IPR005711">
    <property type="entry name" value="Ribosomal_uS5_euk/arc"/>
</dbReference>
<dbReference type="EMBL" id="BRXY01000038">
    <property type="protein sequence ID" value="GMH56053.1"/>
    <property type="molecule type" value="Genomic_DNA"/>
</dbReference>
<comment type="subcellular location">
    <subcellularLocation>
        <location evidence="1">Plastid</location>
    </subcellularLocation>
</comment>
<evidence type="ECO:0000256" key="8">
    <source>
        <dbReference type="RuleBase" id="RU003823"/>
    </source>
</evidence>
<protein>
    <recommendedName>
        <fullName evidence="5">Small ribosomal subunit protein uS5</fullName>
    </recommendedName>
    <alternativeName>
        <fullName evidence="6">40S ribosomal protein S2</fullName>
    </alternativeName>
</protein>
<evidence type="ECO:0000259" key="10">
    <source>
        <dbReference type="PROSITE" id="PS50881"/>
    </source>
</evidence>
<feature type="region of interest" description="Disordered" evidence="9">
    <location>
        <begin position="1"/>
        <end position="39"/>
    </location>
</feature>
<dbReference type="SUPFAM" id="SSF54211">
    <property type="entry name" value="Ribosomal protein S5 domain 2-like"/>
    <property type="match status" value="1"/>
</dbReference>
<evidence type="ECO:0000256" key="3">
    <source>
        <dbReference type="ARBA" id="ARBA00022980"/>
    </source>
</evidence>
<dbReference type="InterPro" id="IPR000851">
    <property type="entry name" value="Ribosomal_uS5"/>
</dbReference>
<dbReference type="GO" id="GO:0006412">
    <property type="term" value="P:translation"/>
    <property type="evidence" value="ECO:0007669"/>
    <property type="project" value="InterPro"/>
</dbReference>
<dbReference type="FunFam" id="3.30.230.10:FF:000004">
    <property type="entry name" value="40S ribosomal protein S2"/>
    <property type="match status" value="1"/>
</dbReference>
<evidence type="ECO:0000313" key="12">
    <source>
        <dbReference type="Proteomes" id="UP001165085"/>
    </source>
</evidence>
<evidence type="ECO:0000313" key="11">
    <source>
        <dbReference type="EMBL" id="GMH56053.1"/>
    </source>
</evidence>
<comment type="similarity">
    <text evidence="2 8">Belongs to the universal ribosomal protein uS5 family.</text>
</comment>
<dbReference type="Gene3D" id="3.30.160.20">
    <property type="match status" value="1"/>
</dbReference>
<dbReference type="GO" id="GO:0003735">
    <property type="term" value="F:structural constituent of ribosome"/>
    <property type="evidence" value="ECO:0007669"/>
    <property type="project" value="UniProtKB-UniRule"/>
</dbReference>
<name>A0A9W7DZ55_9STRA</name>
<keyword evidence="4 7" id="KW-0687">Ribonucleoprotein</keyword>
<comment type="caution">
    <text evidence="11">The sequence shown here is derived from an EMBL/GenBank/DDBJ whole genome shotgun (WGS) entry which is preliminary data.</text>
</comment>
<organism evidence="11 12">
    <name type="scientific">Triparma strigata</name>
    <dbReference type="NCBI Taxonomy" id="1606541"/>
    <lineage>
        <taxon>Eukaryota</taxon>
        <taxon>Sar</taxon>
        <taxon>Stramenopiles</taxon>
        <taxon>Ochrophyta</taxon>
        <taxon>Bolidophyceae</taxon>
        <taxon>Parmales</taxon>
        <taxon>Triparmaceae</taxon>
        <taxon>Triparma</taxon>
    </lineage>
</organism>
<dbReference type="PANTHER" id="PTHR13718:SF4">
    <property type="entry name" value="40S RIBOSOMAL PROTEIN S2"/>
    <property type="match status" value="1"/>
</dbReference>
<dbReference type="PANTHER" id="PTHR13718">
    <property type="entry name" value="RIBOSOMAL S SUBUNIT"/>
    <property type="match status" value="1"/>
</dbReference>
<dbReference type="AlphaFoldDB" id="A0A9W7DZ55"/>
<proteinExistence type="inferred from homology"/>
<dbReference type="OrthoDB" id="10253125at2759"/>
<keyword evidence="3 7" id="KW-0689">Ribosomal protein</keyword>
<dbReference type="GO" id="GO:0009536">
    <property type="term" value="C:plastid"/>
    <property type="evidence" value="ECO:0007669"/>
    <property type="project" value="UniProtKB-SubCell"/>
</dbReference>
<dbReference type="InterPro" id="IPR014721">
    <property type="entry name" value="Ribsml_uS5_D2-typ_fold_subgr"/>
</dbReference>
<dbReference type="SUPFAM" id="SSF54768">
    <property type="entry name" value="dsRNA-binding domain-like"/>
    <property type="match status" value="1"/>
</dbReference>
<dbReference type="Proteomes" id="UP001165085">
    <property type="component" value="Unassembled WGS sequence"/>
</dbReference>
<feature type="domain" description="S5 DRBM" evidence="10">
    <location>
        <begin position="83"/>
        <end position="146"/>
    </location>
</feature>
<evidence type="ECO:0000256" key="7">
    <source>
        <dbReference type="PROSITE-ProRule" id="PRU00268"/>
    </source>
</evidence>
<dbReference type="InterPro" id="IPR020568">
    <property type="entry name" value="Ribosomal_Su5_D2-typ_SF"/>
</dbReference>
<sequence length="268" mass="28760">MSGEGERGGFGRGGDRGRGGRGRGRGRGRGGDRGDREGEVWTPVTKLGRLVKDGRITSIEEIFLYSIPIKEAEIVDHFIGAKLNDEVMRIMPVQKQSSAGQRTRFKAFVAVGDGSGHIGLGVKCSGEVANAIRGAITIAKLNIVPIRRGFWGRKSGLPHTVPTKVKGKCGSVRVRLIPAPRGTGLVSSPVGKKILNFAGVTDCYTSASGHTRTTGNFIKAMFFALRKTYSYLTPDLWKETPLLAGPYQEHTDFLAKTAVSAGAKGKTY</sequence>
<dbReference type="PROSITE" id="PS50881">
    <property type="entry name" value="S5_DSRBD"/>
    <property type="match status" value="1"/>
</dbReference>
<evidence type="ECO:0000256" key="4">
    <source>
        <dbReference type="ARBA" id="ARBA00023274"/>
    </source>
</evidence>
<dbReference type="InterPro" id="IPR005324">
    <property type="entry name" value="Ribosomal_uS5_C"/>
</dbReference>
<feature type="compositionally biased region" description="Basic and acidic residues" evidence="9">
    <location>
        <begin position="1"/>
        <end position="18"/>
    </location>
</feature>
<dbReference type="NCBIfam" id="TIGR01020">
    <property type="entry name" value="uS5_euk_arch"/>
    <property type="match status" value="1"/>
</dbReference>
<reference evidence="12" key="1">
    <citation type="journal article" date="2023" name="Commun. Biol.">
        <title>Genome analysis of Parmales, the sister group of diatoms, reveals the evolutionary specialization of diatoms from phago-mixotrophs to photoautotrophs.</title>
        <authorList>
            <person name="Ban H."/>
            <person name="Sato S."/>
            <person name="Yoshikawa S."/>
            <person name="Yamada K."/>
            <person name="Nakamura Y."/>
            <person name="Ichinomiya M."/>
            <person name="Sato N."/>
            <person name="Blanc-Mathieu R."/>
            <person name="Endo H."/>
            <person name="Kuwata A."/>
            <person name="Ogata H."/>
        </authorList>
    </citation>
    <scope>NUCLEOTIDE SEQUENCE [LARGE SCALE GENOMIC DNA]</scope>
    <source>
        <strain evidence="12">NIES 3701</strain>
    </source>
</reference>
<feature type="compositionally biased region" description="Basic and acidic residues" evidence="9">
    <location>
        <begin position="29"/>
        <end position="39"/>
    </location>
</feature>
<dbReference type="Pfam" id="PF00333">
    <property type="entry name" value="Ribosomal_S5"/>
    <property type="match status" value="1"/>
</dbReference>
<dbReference type="InterPro" id="IPR018192">
    <property type="entry name" value="Ribosomal_uS5_N_CS"/>
</dbReference>
<evidence type="ECO:0000256" key="6">
    <source>
        <dbReference type="ARBA" id="ARBA00035407"/>
    </source>
</evidence>